<name>A0AAN5VKC5_CLODI</name>
<dbReference type="EMBL" id="DAEPXK010000008">
    <property type="protein sequence ID" value="HBH1541626.1"/>
    <property type="molecule type" value="Genomic_DNA"/>
</dbReference>
<comment type="caution">
    <text evidence="1">The sequence shown here is derived from an EMBL/GenBank/DDBJ whole genome shotgun (WGS) entry which is preliminary data.</text>
</comment>
<dbReference type="RefSeq" id="WP_022620805.1">
    <property type="nucleotide sequence ID" value="NZ_BIND01000004.1"/>
</dbReference>
<protein>
    <submittedName>
        <fullName evidence="1">Uncharacterized protein</fullName>
    </submittedName>
</protein>
<dbReference type="Proteomes" id="UP000878956">
    <property type="component" value="Unassembled WGS sequence"/>
</dbReference>
<accession>A0AAN5VKC5</accession>
<dbReference type="AlphaFoldDB" id="A0AAN5VKC5"/>
<evidence type="ECO:0000313" key="2">
    <source>
        <dbReference type="Proteomes" id="UP000878956"/>
    </source>
</evidence>
<gene>
    <name evidence="1" type="ORF">KRM00_001089</name>
</gene>
<organism evidence="1 2">
    <name type="scientific">Clostridioides difficile</name>
    <name type="common">Peptoclostridium difficile</name>
    <dbReference type="NCBI Taxonomy" id="1496"/>
    <lineage>
        <taxon>Bacteria</taxon>
        <taxon>Bacillati</taxon>
        <taxon>Bacillota</taxon>
        <taxon>Clostridia</taxon>
        <taxon>Peptostreptococcales</taxon>
        <taxon>Peptostreptococcaceae</taxon>
        <taxon>Clostridioides</taxon>
    </lineage>
</organism>
<evidence type="ECO:0000313" key="1">
    <source>
        <dbReference type="EMBL" id="HBH1541626.1"/>
    </source>
</evidence>
<sequence>MIQEVREEVLLQNGDILHTGDIINVEYKTMEDTKEQFCKGRLKSVDEQFIQLDTSEKYNAAEKTIYAWDLIEIKKVGDENEKDN</sequence>
<proteinExistence type="predicted"/>
<reference evidence="1" key="1">
    <citation type="journal article" date="2018" name="Genome Biol.">
        <title>SKESA: strategic k-mer extension for scrupulous assemblies.</title>
        <authorList>
            <person name="Souvorov A."/>
            <person name="Agarwala R."/>
            <person name="Lipman D.J."/>
        </authorList>
    </citation>
    <scope>NUCLEOTIDE SEQUENCE</scope>
    <source>
        <strain evidence="1">HN1000</strain>
    </source>
</reference>
<reference evidence="1" key="2">
    <citation type="submission" date="2021-06" db="EMBL/GenBank/DDBJ databases">
        <authorList>
            <consortium name="NCBI Pathogen Detection Project"/>
        </authorList>
    </citation>
    <scope>NUCLEOTIDE SEQUENCE</scope>
    <source>
        <strain evidence="1">HN1000</strain>
    </source>
</reference>